<evidence type="ECO:0000256" key="2">
    <source>
        <dbReference type="ARBA" id="ARBA00022723"/>
    </source>
</evidence>
<dbReference type="PANTHER" id="PTHR12918">
    <property type="entry name" value="CYSTEINE DIOXYGENASE"/>
    <property type="match status" value="1"/>
</dbReference>
<accession>A0A6N9NMN3</accession>
<evidence type="ECO:0000256" key="1">
    <source>
        <dbReference type="ARBA" id="ARBA00006622"/>
    </source>
</evidence>
<comment type="similarity">
    <text evidence="1">Belongs to the cysteine dioxygenase family.</text>
</comment>
<evidence type="ECO:0000256" key="4">
    <source>
        <dbReference type="ARBA" id="ARBA00023002"/>
    </source>
</evidence>
<sequence length="178" mass="20752">MIPSIKTVEQLLKNINLGPGYGGYMEILKALDIPLSEWSPFEKWSTSHYTRNCISSCEEYELLLMCWQPNQHSPIHSYSFQEGWIQVLEGELTIDTYSVDRDAKTAHKQNSITIKKGEFYYLNDDMGFHLVRNSSSEQTKSLHLHVDRITQWEIFDPELKKFEITHPIYSSISEDCDL</sequence>
<dbReference type="Gene3D" id="2.60.120.10">
    <property type="entry name" value="Jelly Rolls"/>
    <property type="match status" value="1"/>
</dbReference>
<keyword evidence="4" id="KW-0560">Oxidoreductase</keyword>
<protein>
    <recommendedName>
        <fullName evidence="8">Cysteine dioxygenase</fullName>
    </recommendedName>
</protein>
<evidence type="ECO:0000313" key="6">
    <source>
        <dbReference type="EMBL" id="NBG67119.1"/>
    </source>
</evidence>
<dbReference type="Pfam" id="PF05995">
    <property type="entry name" value="CDO_I"/>
    <property type="match status" value="1"/>
</dbReference>
<dbReference type="CDD" id="cd10548">
    <property type="entry name" value="cupin_CDO"/>
    <property type="match status" value="1"/>
</dbReference>
<dbReference type="PANTHER" id="PTHR12918:SF1">
    <property type="entry name" value="CYSTEINE DIOXYGENASE TYPE 1"/>
    <property type="match status" value="1"/>
</dbReference>
<evidence type="ECO:0000313" key="7">
    <source>
        <dbReference type="Proteomes" id="UP000470771"/>
    </source>
</evidence>
<evidence type="ECO:0000256" key="5">
    <source>
        <dbReference type="ARBA" id="ARBA00023004"/>
    </source>
</evidence>
<reference evidence="6 7" key="1">
    <citation type="submission" date="2019-12" db="EMBL/GenBank/DDBJ databases">
        <authorList>
            <person name="Zhao J."/>
        </authorList>
    </citation>
    <scope>NUCLEOTIDE SEQUENCE [LARGE SCALE GENOMIC DNA]</scope>
    <source>
        <strain evidence="6 7">S-15</strain>
    </source>
</reference>
<dbReference type="EMBL" id="WWNE01000012">
    <property type="protein sequence ID" value="NBG67119.1"/>
    <property type="molecule type" value="Genomic_DNA"/>
</dbReference>
<dbReference type="InterPro" id="IPR010300">
    <property type="entry name" value="CDO_1"/>
</dbReference>
<dbReference type="AlphaFoldDB" id="A0A6N9NMN3"/>
<gene>
    <name evidence="6" type="ORF">GQN54_13400</name>
</gene>
<organism evidence="6 7">
    <name type="scientific">Acidiluteibacter ferrifornacis</name>
    <dbReference type="NCBI Taxonomy" id="2692424"/>
    <lineage>
        <taxon>Bacteria</taxon>
        <taxon>Pseudomonadati</taxon>
        <taxon>Bacteroidota</taxon>
        <taxon>Flavobacteriia</taxon>
        <taxon>Flavobacteriales</taxon>
        <taxon>Cryomorphaceae</taxon>
        <taxon>Acidiluteibacter</taxon>
    </lineage>
</organism>
<keyword evidence="3" id="KW-0223">Dioxygenase</keyword>
<dbReference type="GO" id="GO:0016702">
    <property type="term" value="F:oxidoreductase activity, acting on single donors with incorporation of molecular oxygen, incorporation of two atoms of oxygen"/>
    <property type="evidence" value="ECO:0007669"/>
    <property type="project" value="InterPro"/>
</dbReference>
<dbReference type="GO" id="GO:0008198">
    <property type="term" value="F:ferrous iron binding"/>
    <property type="evidence" value="ECO:0007669"/>
    <property type="project" value="TreeGrafter"/>
</dbReference>
<evidence type="ECO:0000256" key="3">
    <source>
        <dbReference type="ARBA" id="ARBA00022964"/>
    </source>
</evidence>
<dbReference type="Proteomes" id="UP000470771">
    <property type="component" value="Unassembled WGS sequence"/>
</dbReference>
<comment type="caution">
    <text evidence="6">The sequence shown here is derived from an EMBL/GenBank/DDBJ whole genome shotgun (WGS) entry which is preliminary data.</text>
</comment>
<name>A0A6N9NMN3_9FLAO</name>
<dbReference type="InterPro" id="IPR014710">
    <property type="entry name" value="RmlC-like_jellyroll"/>
</dbReference>
<evidence type="ECO:0008006" key="8">
    <source>
        <dbReference type="Google" id="ProtNLM"/>
    </source>
</evidence>
<keyword evidence="7" id="KW-1185">Reference proteome</keyword>
<keyword evidence="2" id="KW-0479">Metal-binding</keyword>
<dbReference type="InterPro" id="IPR011051">
    <property type="entry name" value="RmlC_Cupin_sf"/>
</dbReference>
<dbReference type="SUPFAM" id="SSF51182">
    <property type="entry name" value="RmlC-like cupins"/>
    <property type="match status" value="1"/>
</dbReference>
<keyword evidence="5" id="KW-0408">Iron</keyword>
<proteinExistence type="inferred from homology"/>